<keyword evidence="3" id="KW-1185">Reference proteome</keyword>
<dbReference type="AlphaFoldDB" id="A0AAD5NDP6"/>
<evidence type="ECO:0000256" key="1">
    <source>
        <dbReference type="SAM" id="MobiDB-lite"/>
    </source>
</evidence>
<sequence length="72" mass="8526">MVLRFKDTRDVTMLSRSKAIHTNMPEPPSDRKLKARKVHQTVHKTRAFRTQEERDIDQPISGIKNQQKQKSR</sequence>
<gene>
    <name evidence="2" type="ORF">KIN20_026275</name>
</gene>
<accession>A0AAD5NDP6</accession>
<dbReference type="Proteomes" id="UP001196413">
    <property type="component" value="Unassembled WGS sequence"/>
</dbReference>
<reference evidence="2" key="1">
    <citation type="submission" date="2021-06" db="EMBL/GenBank/DDBJ databases">
        <title>Parelaphostrongylus tenuis whole genome reference sequence.</title>
        <authorList>
            <person name="Garwood T.J."/>
            <person name="Larsen P.A."/>
            <person name="Fountain-Jones N.M."/>
            <person name="Garbe J.R."/>
            <person name="Macchietto M.G."/>
            <person name="Kania S.A."/>
            <person name="Gerhold R.W."/>
            <person name="Richards J.E."/>
            <person name="Wolf T.M."/>
        </authorList>
    </citation>
    <scope>NUCLEOTIDE SEQUENCE</scope>
    <source>
        <strain evidence="2">MNPRO001-30</strain>
        <tissue evidence="2">Meninges</tissue>
    </source>
</reference>
<evidence type="ECO:0000313" key="3">
    <source>
        <dbReference type="Proteomes" id="UP001196413"/>
    </source>
</evidence>
<feature type="region of interest" description="Disordered" evidence="1">
    <location>
        <begin position="44"/>
        <end position="72"/>
    </location>
</feature>
<proteinExistence type="predicted"/>
<comment type="caution">
    <text evidence="2">The sequence shown here is derived from an EMBL/GenBank/DDBJ whole genome shotgun (WGS) entry which is preliminary data.</text>
</comment>
<dbReference type="EMBL" id="JAHQIW010005370">
    <property type="protein sequence ID" value="KAJ1365834.1"/>
    <property type="molecule type" value="Genomic_DNA"/>
</dbReference>
<evidence type="ECO:0000313" key="2">
    <source>
        <dbReference type="EMBL" id="KAJ1365834.1"/>
    </source>
</evidence>
<protein>
    <submittedName>
        <fullName evidence="2">Uncharacterized protein</fullName>
    </submittedName>
</protein>
<organism evidence="2 3">
    <name type="scientific">Parelaphostrongylus tenuis</name>
    <name type="common">Meningeal worm</name>
    <dbReference type="NCBI Taxonomy" id="148309"/>
    <lineage>
        <taxon>Eukaryota</taxon>
        <taxon>Metazoa</taxon>
        <taxon>Ecdysozoa</taxon>
        <taxon>Nematoda</taxon>
        <taxon>Chromadorea</taxon>
        <taxon>Rhabditida</taxon>
        <taxon>Rhabditina</taxon>
        <taxon>Rhabditomorpha</taxon>
        <taxon>Strongyloidea</taxon>
        <taxon>Metastrongylidae</taxon>
        <taxon>Parelaphostrongylus</taxon>
    </lineage>
</organism>
<name>A0AAD5NDP6_PARTN</name>